<dbReference type="EMBL" id="CAJVQB010019312">
    <property type="protein sequence ID" value="CAG8790711.1"/>
    <property type="molecule type" value="Genomic_DNA"/>
</dbReference>
<gene>
    <name evidence="1" type="ORF">GMARGA_LOCUS21190</name>
</gene>
<accession>A0ABN7VPT7</accession>
<evidence type="ECO:0000313" key="2">
    <source>
        <dbReference type="Proteomes" id="UP000789901"/>
    </source>
</evidence>
<organism evidence="1 2">
    <name type="scientific">Gigaspora margarita</name>
    <dbReference type="NCBI Taxonomy" id="4874"/>
    <lineage>
        <taxon>Eukaryota</taxon>
        <taxon>Fungi</taxon>
        <taxon>Fungi incertae sedis</taxon>
        <taxon>Mucoromycota</taxon>
        <taxon>Glomeromycotina</taxon>
        <taxon>Glomeromycetes</taxon>
        <taxon>Diversisporales</taxon>
        <taxon>Gigasporaceae</taxon>
        <taxon>Gigaspora</taxon>
    </lineage>
</organism>
<reference evidence="1 2" key="1">
    <citation type="submission" date="2021-06" db="EMBL/GenBank/DDBJ databases">
        <authorList>
            <person name="Kallberg Y."/>
            <person name="Tangrot J."/>
            <person name="Rosling A."/>
        </authorList>
    </citation>
    <scope>NUCLEOTIDE SEQUENCE [LARGE SCALE GENOMIC DNA]</scope>
    <source>
        <strain evidence="1 2">120-4 pot B 10/14</strain>
    </source>
</reference>
<dbReference type="Proteomes" id="UP000789901">
    <property type="component" value="Unassembled WGS sequence"/>
</dbReference>
<protein>
    <submittedName>
        <fullName evidence="1">4138_t:CDS:1</fullName>
    </submittedName>
</protein>
<evidence type="ECO:0000313" key="1">
    <source>
        <dbReference type="EMBL" id="CAG8790711.1"/>
    </source>
</evidence>
<sequence>MKIALVSNELNKLSTETTVEFILNKNVHAKSNASADLTSNNIATDVG</sequence>
<keyword evidence="2" id="KW-1185">Reference proteome</keyword>
<name>A0ABN7VPT7_GIGMA</name>
<comment type="caution">
    <text evidence="1">The sequence shown here is derived from an EMBL/GenBank/DDBJ whole genome shotgun (WGS) entry which is preliminary data.</text>
</comment>
<proteinExistence type="predicted"/>